<dbReference type="Proteomes" id="UP000281028">
    <property type="component" value="Unassembled WGS sequence"/>
</dbReference>
<dbReference type="Gene3D" id="2.20.140.10">
    <property type="entry name" value="WGR domain"/>
    <property type="match status" value="1"/>
</dbReference>
<dbReference type="AlphaFoldDB" id="A0A433WHK9"/>
<dbReference type="Pfam" id="PF13646">
    <property type="entry name" value="HEAT_2"/>
    <property type="match status" value="1"/>
</dbReference>
<keyword evidence="2" id="KW-1185">Reference proteome</keyword>
<dbReference type="SUPFAM" id="SSF48371">
    <property type="entry name" value="ARM repeat"/>
    <property type="match status" value="2"/>
</dbReference>
<sequence length="1108" mass="125821">MRFVRNVKLFFREGNSDKTYEIDLCEVGPDQYLVNFRYGKRFGNLKEGTKTTSPVSLSAATTIFDALEKEKRSKGYLGEQEAVQDLAFTPVDVSGVEDVRHRAIIKRLQGAAEGKPAFKTDWKASRVIWKAGELKVKEAVPYLIKLIEKGDAIQRYSALWSLGKLEDAAAAPVLRSYMENGSYPLNVRMLAANGLLLVLPEEEKNAFIQTFFQRLPEIFQETITRNVAQEIYDLIYQRIYQQEQPAYPLLEELYIIAWSNAAVKQAMLTFLTHLPLRPSWFQHIRHIFKQAELRNDQGIVAVLAARFEREAAMFNNPGVRLDYDDNEYIPSVYIPELQEAFKAQKELKRPTSKLAWSNKTKGHFNRRVLRNLRNFGTRGDNEYVRLATALLLQYEEERDATKEYQVRNYKYVNNRYTTVYTQFPANSRAVFLTYILRGAAANIRLTSARNEWYFADELDSNGHVKPATTLKANPDAQTNTDKNNLIKKLFGWFGGGQDKNTVVSGVPKEYSPEPATVKSEVPFLELWQQMPQAFIQLLVSGRMEMVHIFAMEQLKAHPEYAALKEKMDEKVIYNLLQNPFSIPAFFGLELAREKYNPAAISFFLLYALTVSPLEPARIQGLEWVSQHLATCFGDADFLVRMIYSPYKDVRAFVRQQLKPEHLSPDYARVVVGKAFAGLLAAKDASDEVNENLNDSNLILEEHFAAILKDTGIAVVEDLLQSVVPANHAFAARLLLLKESGFNFAEVSDTLIQRLATNGYAPVRTAGIGILQAMPAEELLKRPELLLSLILATHTDVRNHMRPLIATLVQQNSQLAIYLVNELVPRLMRKETAEGIHDDIGTILSNELVNFLQDVDTATALRLLYSNYRAAQKFGVVVLEKYIPAEALTLKQVIAAGSHELLEVREWCWNFYNRNAARIRYERDAAIGILDAKWDDSRHFAKTFFRTQFTENDWTPETLIAIADSVRPDIQAFGREMLLQFFKADDGPAYLLKLSQHPSVQMQVFATGYLENYAAGNLAYLQQLEHYFRAVLSRVNKARVAKERIFAFLEKEALKSAEAAACIGNIIAHISATVSIGDKARCITIMRNIQQQQSDVALPVTIIPARIKS</sequence>
<dbReference type="InterPro" id="IPR011989">
    <property type="entry name" value="ARM-like"/>
</dbReference>
<reference evidence="1" key="1">
    <citation type="submission" date="2020-05" db="EMBL/GenBank/DDBJ databases">
        <title>Chitinophaga laudate sp. nov., isolated from a tropical peat swamp.</title>
        <authorList>
            <person name="Goh C.B.S."/>
            <person name="Lee M.S."/>
            <person name="Parimannan S."/>
            <person name="Pasbakhsh P."/>
            <person name="Yule C.M."/>
            <person name="Rajandas H."/>
            <person name="Loke S."/>
            <person name="Croft L."/>
            <person name="Tan J.B.L."/>
        </authorList>
    </citation>
    <scope>NUCLEOTIDE SEQUENCE</scope>
    <source>
        <strain evidence="1">Mgbs1</strain>
    </source>
</reference>
<accession>A0A433WHK9</accession>
<name>A0A433WHK9_9BACT</name>
<evidence type="ECO:0000313" key="1">
    <source>
        <dbReference type="EMBL" id="NSL86677.1"/>
    </source>
</evidence>
<comment type="caution">
    <text evidence="1">The sequence shown here is derived from an EMBL/GenBank/DDBJ whole genome shotgun (WGS) entry which is preliminary data.</text>
</comment>
<dbReference type="InterPro" id="IPR016024">
    <property type="entry name" value="ARM-type_fold"/>
</dbReference>
<proteinExistence type="predicted"/>
<dbReference type="OrthoDB" id="435394at2"/>
<dbReference type="CDD" id="cd07998">
    <property type="entry name" value="WGR_DNA_ligase"/>
    <property type="match status" value="1"/>
</dbReference>
<gene>
    <name evidence="1" type="ORF">ECE50_007540</name>
</gene>
<evidence type="ECO:0000313" key="2">
    <source>
        <dbReference type="Proteomes" id="UP000281028"/>
    </source>
</evidence>
<dbReference type="EMBL" id="RIAR02000001">
    <property type="protein sequence ID" value="NSL86677.1"/>
    <property type="molecule type" value="Genomic_DNA"/>
</dbReference>
<organism evidence="1 2">
    <name type="scientific">Chitinophaga solisilvae</name>
    <dbReference type="NCBI Taxonomy" id="1233460"/>
    <lineage>
        <taxon>Bacteria</taxon>
        <taxon>Pseudomonadati</taxon>
        <taxon>Bacteroidota</taxon>
        <taxon>Chitinophagia</taxon>
        <taxon>Chitinophagales</taxon>
        <taxon>Chitinophagaceae</taxon>
        <taxon>Chitinophaga</taxon>
    </lineage>
</organism>
<protein>
    <submittedName>
        <fullName evidence="1">Uncharacterized protein</fullName>
    </submittedName>
</protein>
<dbReference type="Gene3D" id="1.25.10.10">
    <property type="entry name" value="Leucine-rich Repeat Variant"/>
    <property type="match status" value="1"/>
</dbReference>